<evidence type="ECO:0000313" key="2">
    <source>
        <dbReference type="EMBL" id="KAG2560811.1"/>
    </source>
</evidence>
<feature type="region of interest" description="Disordered" evidence="1">
    <location>
        <begin position="303"/>
        <end position="329"/>
    </location>
</feature>
<sequence>MESNDTTGGGRVPFGDITNNLGTQSSRCLDNREVKRMRDRERKKAMTPEQRDSTNKRRREAYARKKQQISPPGILATTSFIVYLYTYPHANTQSGACPQPVSDVTGGTDDLPTPGDSFVKPLSDVYPPNDDMDRHQNCDWLHTNPSYFRGGSRVPCTADLQTACDGAGEDIENSEGVESRDGPENVDPTKRRRERDRARRASMSPEQKAIINHRRREAYRAKKVENPSAITAKNREPSRKLGKREYKRRLKDLFANNLHKDSCAIMNTSFTPKLVFPNEPRLYPIHEYDIPDLSVTPRYVPPSSPHVDDVVTPTTEIGTSSPTKSPTKTACLTGRETYIQIPSEPAF</sequence>
<gene>
    <name evidence="2" type="ORF">PVAP13_8KG214284</name>
</gene>
<evidence type="ECO:0000313" key="3">
    <source>
        <dbReference type="Proteomes" id="UP000823388"/>
    </source>
</evidence>
<feature type="compositionally biased region" description="Polar residues" evidence="1">
    <location>
        <begin position="17"/>
        <end position="28"/>
    </location>
</feature>
<evidence type="ECO:0000256" key="1">
    <source>
        <dbReference type="SAM" id="MobiDB-lite"/>
    </source>
</evidence>
<feature type="compositionally biased region" description="Basic and acidic residues" evidence="1">
    <location>
        <begin position="177"/>
        <end position="199"/>
    </location>
</feature>
<feature type="compositionally biased region" description="Low complexity" evidence="1">
    <location>
        <begin position="319"/>
        <end position="329"/>
    </location>
</feature>
<feature type="region of interest" description="Disordered" evidence="1">
    <location>
        <begin position="1"/>
        <end position="69"/>
    </location>
</feature>
<dbReference type="Proteomes" id="UP000823388">
    <property type="component" value="Chromosome 8K"/>
</dbReference>
<name>A0A8T0PFB3_PANVG</name>
<proteinExistence type="predicted"/>
<dbReference type="EMBL" id="CM029051">
    <property type="protein sequence ID" value="KAG2560811.1"/>
    <property type="molecule type" value="Genomic_DNA"/>
</dbReference>
<comment type="caution">
    <text evidence="2">The sequence shown here is derived from an EMBL/GenBank/DDBJ whole genome shotgun (WGS) entry which is preliminary data.</text>
</comment>
<reference evidence="2" key="1">
    <citation type="submission" date="2020-05" db="EMBL/GenBank/DDBJ databases">
        <title>WGS assembly of Panicum virgatum.</title>
        <authorList>
            <person name="Lovell J.T."/>
            <person name="Jenkins J."/>
            <person name="Shu S."/>
            <person name="Juenger T.E."/>
            <person name="Schmutz J."/>
        </authorList>
    </citation>
    <scope>NUCLEOTIDE SEQUENCE</scope>
    <source>
        <strain evidence="2">AP13</strain>
    </source>
</reference>
<accession>A0A8T0PFB3</accession>
<dbReference type="AlphaFoldDB" id="A0A8T0PFB3"/>
<feature type="compositionally biased region" description="Basic and acidic residues" evidence="1">
    <location>
        <begin position="29"/>
        <end position="63"/>
    </location>
</feature>
<protein>
    <submittedName>
        <fullName evidence="2">Uncharacterized protein</fullName>
    </submittedName>
</protein>
<organism evidence="2 3">
    <name type="scientific">Panicum virgatum</name>
    <name type="common">Blackwell switchgrass</name>
    <dbReference type="NCBI Taxonomy" id="38727"/>
    <lineage>
        <taxon>Eukaryota</taxon>
        <taxon>Viridiplantae</taxon>
        <taxon>Streptophyta</taxon>
        <taxon>Embryophyta</taxon>
        <taxon>Tracheophyta</taxon>
        <taxon>Spermatophyta</taxon>
        <taxon>Magnoliopsida</taxon>
        <taxon>Liliopsida</taxon>
        <taxon>Poales</taxon>
        <taxon>Poaceae</taxon>
        <taxon>PACMAD clade</taxon>
        <taxon>Panicoideae</taxon>
        <taxon>Panicodae</taxon>
        <taxon>Paniceae</taxon>
        <taxon>Panicinae</taxon>
        <taxon>Panicum</taxon>
        <taxon>Panicum sect. Hiantes</taxon>
    </lineage>
</organism>
<keyword evidence="3" id="KW-1185">Reference proteome</keyword>
<feature type="region of interest" description="Disordered" evidence="1">
    <location>
        <begin position="167"/>
        <end position="212"/>
    </location>
</feature>